<reference evidence="2" key="1">
    <citation type="journal article" date="2019" name="Int. J. Syst. Evol. Microbiol.">
        <title>The Global Catalogue of Microorganisms (GCM) 10K type strain sequencing project: providing services to taxonomists for standard genome sequencing and annotation.</title>
        <authorList>
            <consortium name="The Broad Institute Genomics Platform"/>
            <consortium name="The Broad Institute Genome Sequencing Center for Infectious Disease"/>
            <person name="Wu L."/>
            <person name="Ma J."/>
        </authorList>
    </citation>
    <scope>NUCLEOTIDE SEQUENCE [LARGE SCALE GENOMIC DNA]</scope>
    <source>
        <strain evidence="2">NBRC 102122</strain>
    </source>
</reference>
<name>A0ABQ5ZLB3_9HYPH</name>
<protein>
    <submittedName>
        <fullName evidence="1">Uncharacterized protein</fullName>
    </submittedName>
</protein>
<proteinExistence type="predicted"/>
<organism evidence="1 2">
    <name type="scientific">Shinella yambaruensis</name>
    <dbReference type="NCBI Taxonomy" id="415996"/>
    <lineage>
        <taxon>Bacteria</taxon>
        <taxon>Pseudomonadati</taxon>
        <taxon>Pseudomonadota</taxon>
        <taxon>Alphaproteobacteria</taxon>
        <taxon>Hyphomicrobiales</taxon>
        <taxon>Rhizobiaceae</taxon>
        <taxon>Shinella</taxon>
    </lineage>
</organism>
<dbReference type="EMBL" id="BSOP01000019">
    <property type="protein sequence ID" value="GLR51648.1"/>
    <property type="molecule type" value="Genomic_DNA"/>
</dbReference>
<evidence type="ECO:0000313" key="1">
    <source>
        <dbReference type="EMBL" id="GLR51648.1"/>
    </source>
</evidence>
<keyword evidence="2" id="KW-1185">Reference proteome</keyword>
<evidence type="ECO:0000313" key="2">
    <source>
        <dbReference type="Proteomes" id="UP001156702"/>
    </source>
</evidence>
<dbReference type="Proteomes" id="UP001156702">
    <property type="component" value="Unassembled WGS sequence"/>
</dbReference>
<gene>
    <name evidence="1" type="ORF">GCM10007923_28570</name>
</gene>
<accession>A0ABQ5ZLB3</accession>
<sequence>MAWLRRLGDEVFSAPTWLLSNRQTVAGAAFGRAAASRLDFARALKPSWQHDHDAIHRPVLETVVSSRRTLAPRLGRVAPRPWGNGGFVSARKPLRKSATFPPIFDFPRARRAAKTRAVRFP</sequence>
<comment type="caution">
    <text evidence="1">The sequence shown here is derived from an EMBL/GenBank/DDBJ whole genome shotgun (WGS) entry which is preliminary data.</text>
</comment>